<feature type="coiled-coil region" evidence="12">
    <location>
        <begin position="1"/>
        <end position="67"/>
    </location>
</feature>
<dbReference type="CDD" id="cd00063">
    <property type="entry name" value="FN3"/>
    <property type="match status" value="2"/>
</dbReference>
<feature type="compositionally biased region" description="Basic residues" evidence="13">
    <location>
        <begin position="1552"/>
        <end position="1575"/>
    </location>
</feature>
<dbReference type="FunFam" id="2.60.40.10:FF:000072">
    <property type="entry name" value="RIMS-binding protein 2 isoform X1"/>
    <property type="match status" value="1"/>
</dbReference>
<comment type="function">
    <text evidence="9">Plays a role in the synaptic transmission as bifunctional linker that interacts simultaneously with RIMS1, RIMS2, CACNA1D and CACNA1B.</text>
</comment>
<dbReference type="InterPro" id="IPR040325">
    <property type="entry name" value="RIMBP1/2/3"/>
</dbReference>
<dbReference type="SMART" id="SM00060">
    <property type="entry name" value="FN3"/>
    <property type="match status" value="3"/>
</dbReference>
<dbReference type="GO" id="GO:0045202">
    <property type="term" value="C:synapse"/>
    <property type="evidence" value="ECO:0007669"/>
    <property type="project" value="UniProtKB-SubCell"/>
</dbReference>
<dbReference type="GeneTree" id="ENSGT00950000183203"/>
<feature type="compositionally biased region" description="Polar residues" evidence="13">
    <location>
        <begin position="1463"/>
        <end position="1474"/>
    </location>
</feature>
<keyword evidence="4" id="KW-1003">Cell membrane</keyword>
<keyword evidence="12" id="KW-0175">Coiled coil</keyword>
<evidence type="ECO:0000259" key="14">
    <source>
        <dbReference type="PROSITE" id="PS50002"/>
    </source>
</evidence>
<evidence type="ECO:0000313" key="17">
    <source>
        <dbReference type="Proteomes" id="UP000472265"/>
    </source>
</evidence>
<dbReference type="Ensembl" id="ENSSAUT00010004353.1">
    <property type="protein sequence ID" value="ENSSAUP00010004032.1"/>
    <property type="gene ID" value="ENSSAUG00010002091.1"/>
</dbReference>
<dbReference type="InterPro" id="IPR013783">
    <property type="entry name" value="Ig-like_fold"/>
</dbReference>
<feature type="region of interest" description="Disordered" evidence="13">
    <location>
        <begin position="976"/>
        <end position="1036"/>
    </location>
</feature>
<evidence type="ECO:0000256" key="13">
    <source>
        <dbReference type="SAM" id="MobiDB-lite"/>
    </source>
</evidence>
<dbReference type="InterPro" id="IPR036028">
    <property type="entry name" value="SH3-like_dom_sf"/>
</dbReference>
<evidence type="ECO:0000256" key="6">
    <source>
        <dbReference type="ARBA" id="ARBA00023018"/>
    </source>
</evidence>
<dbReference type="GO" id="GO:0005886">
    <property type="term" value="C:plasma membrane"/>
    <property type="evidence" value="ECO:0007669"/>
    <property type="project" value="UniProtKB-SubCell"/>
</dbReference>
<gene>
    <name evidence="16" type="primary">tspoap1</name>
</gene>
<dbReference type="PANTHER" id="PTHR14234:SF20">
    <property type="entry name" value="PERIPHERAL-TYPE BENZODIAZEPINE RECEPTOR-ASSOCIATED PROTEIN 1"/>
    <property type="match status" value="1"/>
</dbReference>
<keyword evidence="5" id="KW-0677">Repeat</keyword>
<evidence type="ECO:0000256" key="4">
    <source>
        <dbReference type="ARBA" id="ARBA00022475"/>
    </source>
</evidence>
<feature type="compositionally biased region" description="Low complexity" evidence="13">
    <location>
        <begin position="146"/>
        <end position="157"/>
    </location>
</feature>
<name>A0A671TTK5_SPAAU</name>
<feature type="domain" description="SH3" evidence="14">
    <location>
        <begin position="1375"/>
        <end position="1442"/>
    </location>
</feature>
<keyword evidence="6" id="KW-0770">Synapse</keyword>
<dbReference type="PANTHER" id="PTHR14234">
    <property type="entry name" value="RIM BINDING PROTEIN-RELATED"/>
    <property type="match status" value="1"/>
</dbReference>
<dbReference type="FunFam" id="2.30.30.40:FF:000023">
    <property type="entry name" value="RIMS-binding protein 2 isoform F"/>
    <property type="match status" value="1"/>
</dbReference>
<keyword evidence="17" id="KW-1185">Reference proteome</keyword>
<evidence type="ECO:0000256" key="3">
    <source>
        <dbReference type="ARBA" id="ARBA00022443"/>
    </source>
</evidence>
<feature type="domain" description="SH3" evidence="14">
    <location>
        <begin position="1259"/>
        <end position="1327"/>
    </location>
</feature>
<dbReference type="CDD" id="cd12012">
    <property type="entry name" value="SH3_RIM-BP_2"/>
    <property type="match status" value="1"/>
</dbReference>
<dbReference type="Proteomes" id="UP000472265">
    <property type="component" value="Chromosome 13"/>
</dbReference>
<reference evidence="16" key="1">
    <citation type="submission" date="2021-04" db="EMBL/GenBank/DDBJ databases">
        <authorList>
            <consortium name="Wellcome Sanger Institute Data Sharing"/>
        </authorList>
    </citation>
    <scope>NUCLEOTIDE SEQUENCE [LARGE SCALE GENOMIC DNA]</scope>
</reference>
<organism evidence="16 17">
    <name type="scientific">Sparus aurata</name>
    <name type="common">Gilthead sea bream</name>
    <dbReference type="NCBI Taxonomy" id="8175"/>
    <lineage>
        <taxon>Eukaryota</taxon>
        <taxon>Metazoa</taxon>
        <taxon>Chordata</taxon>
        <taxon>Craniata</taxon>
        <taxon>Vertebrata</taxon>
        <taxon>Euteleostomi</taxon>
        <taxon>Actinopterygii</taxon>
        <taxon>Neopterygii</taxon>
        <taxon>Teleostei</taxon>
        <taxon>Neoteleostei</taxon>
        <taxon>Acanthomorphata</taxon>
        <taxon>Eupercaria</taxon>
        <taxon>Spariformes</taxon>
        <taxon>Sparidae</taxon>
        <taxon>Sparus</taxon>
    </lineage>
</organism>
<evidence type="ECO:0000256" key="7">
    <source>
        <dbReference type="ARBA" id="ARBA00023136"/>
    </source>
</evidence>
<sequence length="1575" mass="171366">MREVAERRQQLELEHEQALAILKFKQDEIKRLQRAQLFAKREHEGVVQMLESKVRDLEEKCRSQSEQFGLLSQELDKFRLQASKVDLAGSSLLNNPSLSVLTNGVGLTTERDVAAALRMGATPHAAGLSRVDRSPVTKHRELPTISVSKSGSSSSKSETAHLTPKSDTHLSPHKSSPTHEVDTASEVEELDIDVAPAPYTASRGAAKLQVFIARYSYNPYDGPNDNPEVELPLTAGEYIYVYGDMDDDGFYEGELMDGRRGLVPSNFVERVSDDDVMSANHPVTGDISHNSLLDSSLHSASHQHHLHMGVSASERTEASVASGPASAPSDPASALAVPAPLTNGLDLDLEEVGVDIVPYPRKLTLIKQLAKSIIIGWDPPLVPAGWGNVWSYNVYVDQELRLNVPFGSQTKAVLERLDINLKAYRVSVQSLTEKGLSDQLRCSLLVGRDVCVAPTQVRVERITATSANLTWLPSNSNYVHIVSLNEEECELVKAGCYSLCLNNLLPSLQYTVKVEARPHRTPWELPVERREHRSATITFTTLMAGPPDAPLDVQLEHGPTPGIALISWLPVTIDAAGTSNGVRVTGYTIYADKRKVLEVSSPTAGSALLGPSQIQSLQAAQELTVRTMSAHGESCDSFPVNVPSKLPAIMAGPAFTSPVVPALTCPPAGPTNLPSPLSYGNSAAKVSMLPSSMPSDTHIIGLTVEVDANTPHALHSEEFLSSASYVKAWANPSSAAALAVCEATLPVVSTITPVVHVTSPTNSAPQPSPIAVAVPEPTPAPAPVTAAAAAVLELRRDTDSPGTIRPFPSITEFIEDPSAKLGTPERIPTPPKALMTDLLNPHDTNPLRPLCTSPLESEVEEELENTRLVSIEEFLRQDNEPIICRAQQSYNRGSVEPPSDYHADNSRSDLSDILEEEEEDYSDHLREAQPRGYTVGANRSHKLEPPDSDEEVLERILKLPPQLSHTKQLFIIPEVTEEEDSSQEEHLAHRSQPRPRPSHHRSRDSERLHHAPHYHPHQPNPYPHIPPHHHHYNRDPRSITKEPLLRHGPLPVKPKTQHRVHYADTVDTISYPEEDDMNIYEGPTSRRVSARCPPQPTPNSKERVPSLLKGLGDRLRREAMLRSQMAATAAANPGYGHTPPRPYPVSKTVRTLRSPISRGVEIDVEYGTDDNEEPVEYGPGEVVVEQMSSEWWVEGTQMELSRPPHRRGLKADPLEPSQIPPAEAGPSWAAQAEVSSKPGGSQARQLKGVVDSPKMKGDGDIRIFVALFPYDPAIMSPNPDAAEEELPFTEGQIIKVYGDKDPDGFYRGESGGRLGFVPCNMVSEIQVEDEETRQQLLQQGFLSTAASMEKIDPSQAAAATAATTTTAAPVANPAPGARRMVAIFDYDPRESSPNTDIEAELTFSAGDIIHVFGDMDEDGFFYGDLNGHRGLVPSNFLQALPEDAPAEHVSAQPAPEPKKELQETLTSSTESQGHMPSRLEEPSPPKTEPPIPDPQEHTDPKPKLTSLAASPMSDPDPASPPAPGPATVEACSSAPAPLPTDSPTKTDCAAQGKKKKGFFSKGKKLFRKLGSSKKD</sequence>
<keyword evidence="7" id="KW-0472">Membrane</keyword>
<dbReference type="FunFam" id="2.30.30.40:FF:000006">
    <property type="entry name" value="RIMS-binding protein 2 isoform X1"/>
    <property type="match status" value="1"/>
</dbReference>
<keyword evidence="3 11" id="KW-0728">SH3 domain</keyword>
<feature type="domain" description="Fibronectin type-III" evidence="15">
    <location>
        <begin position="453"/>
        <end position="544"/>
    </location>
</feature>
<feature type="compositionally biased region" description="Pro residues" evidence="13">
    <location>
        <begin position="1484"/>
        <end position="1493"/>
    </location>
</feature>
<dbReference type="SUPFAM" id="SSF50044">
    <property type="entry name" value="SH3-domain"/>
    <property type="match status" value="3"/>
</dbReference>
<dbReference type="Pfam" id="PF25523">
    <property type="entry name" value="Ig_RIMBP2"/>
    <property type="match status" value="1"/>
</dbReference>
<evidence type="ECO:0000256" key="12">
    <source>
        <dbReference type="SAM" id="Coils"/>
    </source>
</evidence>
<accession>A0A671TTK5</accession>
<feature type="compositionally biased region" description="Low complexity" evidence="13">
    <location>
        <begin position="318"/>
        <end position="333"/>
    </location>
</feature>
<feature type="region of interest" description="Disordered" evidence="13">
    <location>
        <begin position="304"/>
        <end position="333"/>
    </location>
</feature>
<dbReference type="InterPro" id="IPR036116">
    <property type="entry name" value="FN3_sf"/>
</dbReference>
<protein>
    <recommendedName>
        <fullName evidence="10">RIMS-binding protein 2</fullName>
    </recommendedName>
</protein>
<evidence type="ECO:0000256" key="9">
    <source>
        <dbReference type="ARBA" id="ARBA00054159"/>
    </source>
</evidence>
<dbReference type="InterPro" id="IPR035753">
    <property type="entry name" value="RIM-BP_SH3_2"/>
</dbReference>
<dbReference type="PROSITE" id="PS50853">
    <property type="entry name" value="FN3"/>
    <property type="match status" value="1"/>
</dbReference>
<dbReference type="FunFam" id="2.60.40.10:FF:000643">
    <property type="entry name" value="RIMS-binding protein 2 isoform X1"/>
    <property type="match status" value="1"/>
</dbReference>
<feature type="region of interest" description="Disordered" evidence="13">
    <location>
        <begin position="917"/>
        <end position="949"/>
    </location>
</feature>
<feature type="compositionally biased region" description="Basic residues" evidence="13">
    <location>
        <begin position="989"/>
        <end position="1002"/>
    </location>
</feature>
<reference evidence="16" key="3">
    <citation type="submission" date="2025-09" db="UniProtKB">
        <authorList>
            <consortium name="Ensembl"/>
        </authorList>
    </citation>
    <scope>IDENTIFICATION</scope>
</reference>
<feature type="region of interest" description="Disordered" evidence="13">
    <location>
        <begin position="1445"/>
        <end position="1575"/>
    </location>
</feature>
<dbReference type="CDD" id="cd12014">
    <property type="entry name" value="SH3_RIM-BP_1"/>
    <property type="match status" value="1"/>
</dbReference>
<dbReference type="Gene3D" id="2.60.40.10">
    <property type="entry name" value="Immunoglobulins"/>
    <property type="match status" value="2"/>
</dbReference>
<dbReference type="Pfam" id="PF07653">
    <property type="entry name" value="SH3_2"/>
    <property type="match status" value="3"/>
</dbReference>
<dbReference type="InterPro" id="IPR003961">
    <property type="entry name" value="FN3_dom"/>
</dbReference>
<comment type="subcellular location">
    <subcellularLocation>
        <location evidence="1">Cell membrane</location>
    </subcellularLocation>
    <subcellularLocation>
        <location evidence="8">Synapse</location>
    </subcellularLocation>
</comment>
<evidence type="ECO:0000256" key="11">
    <source>
        <dbReference type="PROSITE-ProRule" id="PRU00192"/>
    </source>
</evidence>
<dbReference type="SMART" id="SM00326">
    <property type="entry name" value="SH3"/>
    <property type="match status" value="3"/>
</dbReference>
<dbReference type="Gene3D" id="2.30.30.40">
    <property type="entry name" value="SH3 Domains"/>
    <property type="match status" value="3"/>
</dbReference>
<feature type="compositionally biased region" description="Basic and acidic residues" evidence="13">
    <location>
        <begin position="130"/>
        <end position="142"/>
    </location>
</feature>
<dbReference type="FunFam" id="2.30.30.40:FF:000016">
    <property type="entry name" value="RIMS-binding protein 2 isoform X2"/>
    <property type="match status" value="1"/>
</dbReference>
<reference evidence="16" key="2">
    <citation type="submission" date="2025-08" db="UniProtKB">
        <authorList>
            <consortium name="Ensembl"/>
        </authorList>
    </citation>
    <scope>IDENTIFICATION</scope>
</reference>
<proteinExistence type="inferred from homology"/>
<feature type="region of interest" description="Disordered" evidence="13">
    <location>
        <begin position="1198"/>
        <end position="1252"/>
    </location>
</feature>
<dbReference type="InterPro" id="IPR001452">
    <property type="entry name" value="SH3_domain"/>
</dbReference>
<evidence type="ECO:0000256" key="10">
    <source>
        <dbReference type="ARBA" id="ARBA00068024"/>
    </source>
</evidence>
<dbReference type="PROSITE" id="PS50002">
    <property type="entry name" value="SH3"/>
    <property type="match status" value="3"/>
</dbReference>
<feature type="region of interest" description="Disordered" evidence="13">
    <location>
        <begin position="125"/>
        <end position="185"/>
    </location>
</feature>
<evidence type="ECO:0000256" key="2">
    <source>
        <dbReference type="ARBA" id="ARBA00010749"/>
    </source>
</evidence>
<evidence type="ECO:0000256" key="1">
    <source>
        <dbReference type="ARBA" id="ARBA00004236"/>
    </source>
</evidence>
<evidence type="ECO:0000313" key="16">
    <source>
        <dbReference type="Ensembl" id="ENSSAUP00010004032.1"/>
    </source>
</evidence>
<feature type="domain" description="SH3" evidence="14">
    <location>
        <begin position="206"/>
        <end position="273"/>
    </location>
</feature>
<dbReference type="SUPFAM" id="SSF49265">
    <property type="entry name" value="Fibronectin type III"/>
    <property type="match status" value="2"/>
</dbReference>
<dbReference type="CDD" id="cd12013">
    <property type="entry name" value="SH3_RIM-BP_3"/>
    <property type="match status" value="1"/>
</dbReference>
<evidence type="ECO:0000259" key="15">
    <source>
        <dbReference type="PROSITE" id="PS50853"/>
    </source>
</evidence>
<dbReference type="InterPro" id="IPR035755">
    <property type="entry name" value="RIM-BP_SH3_3"/>
</dbReference>
<dbReference type="InterPro" id="IPR057884">
    <property type="entry name" value="FN3_RIM-BP1/2/3"/>
</dbReference>
<evidence type="ECO:0000256" key="5">
    <source>
        <dbReference type="ARBA" id="ARBA00022737"/>
    </source>
</evidence>
<evidence type="ECO:0000256" key="8">
    <source>
        <dbReference type="ARBA" id="ARBA00034103"/>
    </source>
</evidence>
<comment type="similarity">
    <text evidence="2">Belongs to the RIMBP family.</text>
</comment>
<feature type="region of interest" description="Disordered" evidence="13">
    <location>
        <begin position="1084"/>
        <end position="1105"/>
    </location>
</feature>